<gene>
    <name evidence="2" type="ORF">ENL07_06600</name>
</gene>
<keyword evidence="1" id="KW-0732">Signal</keyword>
<dbReference type="PIRSF" id="PIRSF025560">
    <property type="entry name" value="UCP025560"/>
    <property type="match status" value="1"/>
</dbReference>
<proteinExistence type="predicted"/>
<evidence type="ECO:0000313" key="2">
    <source>
        <dbReference type="EMBL" id="HHE32290.1"/>
    </source>
</evidence>
<dbReference type="EMBL" id="DRSQ01000136">
    <property type="protein sequence ID" value="HHE32290.1"/>
    <property type="molecule type" value="Genomic_DNA"/>
</dbReference>
<name>A0A7C5DGY9_9CHLB</name>
<dbReference type="Pfam" id="PF07027">
    <property type="entry name" value="DUF1318"/>
    <property type="match status" value="1"/>
</dbReference>
<accession>A0A7C5DGY9</accession>
<reference evidence="2" key="1">
    <citation type="journal article" date="2020" name="mSystems">
        <title>Genome- and Community-Level Interaction Insights into Carbon Utilization and Element Cycling Functions of Hydrothermarchaeota in Hydrothermal Sediment.</title>
        <authorList>
            <person name="Zhou Z."/>
            <person name="Liu Y."/>
            <person name="Xu W."/>
            <person name="Pan J."/>
            <person name="Luo Z.H."/>
            <person name="Li M."/>
        </authorList>
    </citation>
    <scope>NUCLEOTIDE SEQUENCE [LARGE SCALE GENOMIC DNA]</scope>
    <source>
        <strain evidence="2">HyVt-633</strain>
    </source>
</reference>
<organism evidence="2">
    <name type="scientific">Chlorobaculum parvum</name>
    <dbReference type="NCBI Taxonomy" id="274539"/>
    <lineage>
        <taxon>Bacteria</taxon>
        <taxon>Pseudomonadati</taxon>
        <taxon>Chlorobiota</taxon>
        <taxon>Chlorobiia</taxon>
        <taxon>Chlorobiales</taxon>
        <taxon>Chlorobiaceae</taxon>
        <taxon>Chlorobaculum</taxon>
    </lineage>
</organism>
<dbReference type="Proteomes" id="UP000886058">
    <property type="component" value="Unassembled WGS sequence"/>
</dbReference>
<protein>
    <submittedName>
        <fullName evidence="2">DUF1318 domain-containing protein</fullName>
    </submittedName>
</protein>
<sequence>MQIKNTYRTSTLAKAFALFITLLLATTASGFALDLQTALTKGLVGEVDNGYIAIPPKASSEATGLVDVVNQQRHNVYAQIAEKNGISIEAIGQRTFQKRYPDFPAGTWVKIKGEWSQK</sequence>
<evidence type="ECO:0000256" key="1">
    <source>
        <dbReference type="SAM" id="SignalP"/>
    </source>
</evidence>
<feature type="signal peptide" evidence="1">
    <location>
        <begin position="1"/>
        <end position="32"/>
    </location>
</feature>
<feature type="chain" id="PRO_5028414599" evidence="1">
    <location>
        <begin position="33"/>
        <end position="118"/>
    </location>
</feature>
<dbReference type="AlphaFoldDB" id="A0A7C5DGY9"/>
<comment type="caution">
    <text evidence="2">The sequence shown here is derived from an EMBL/GenBank/DDBJ whole genome shotgun (WGS) entry which is preliminary data.</text>
</comment>
<dbReference type="InterPro" id="IPR008309">
    <property type="entry name" value="YdbL"/>
</dbReference>